<feature type="signal peptide" evidence="4">
    <location>
        <begin position="1"/>
        <end position="21"/>
    </location>
</feature>
<protein>
    <recommendedName>
        <fullName evidence="5">Low molecular weight antigen MTB12-like C-terminal domain-containing protein</fullName>
    </recommendedName>
</protein>
<dbReference type="Proteomes" id="UP001501035">
    <property type="component" value="Unassembled WGS sequence"/>
</dbReference>
<comment type="caution">
    <text evidence="6">The sequence shown here is derived from an EMBL/GenBank/DDBJ whole genome shotgun (WGS) entry which is preliminary data.</text>
</comment>
<feature type="chain" id="PRO_5046222909" description="Low molecular weight antigen MTB12-like C-terminal domain-containing protein" evidence="4">
    <location>
        <begin position="22"/>
        <end position="191"/>
    </location>
</feature>
<dbReference type="EMBL" id="BAAAVS010000024">
    <property type="protein sequence ID" value="GAA3038279.1"/>
    <property type="molecule type" value="Genomic_DNA"/>
</dbReference>
<feature type="domain" description="Low molecular weight antigen MTB12-like C-terminal" evidence="5">
    <location>
        <begin position="64"/>
        <end position="171"/>
    </location>
</feature>
<dbReference type="RefSeq" id="WP_290705647.1">
    <property type="nucleotide sequence ID" value="NZ_BAAAVS010000024.1"/>
</dbReference>
<evidence type="ECO:0000256" key="3">
    <source>
        <dbReference type="SAM" id="MobiDB-lite"/>
    </source>
</evidence>
<reference evidence="7" key="1">
    <citation type="journal article" date="2019" name="Int. J. Syst. Evol. Microbiol.">
        <title>The Global Catalogue of Microorganisms (GCM) 10K type strain sequencing project: providing services to taxonomists for standard genome sequencing and annotation.</title>
        <authorList>
            <consortium name="The Broad Institute Genomics Platform"/>
            <consortium name="The Broad Institute Genome Sequencing Center for Infectious Disease"/>
            <person name="Wu L."/>
            <person name="Ma J."/>
        </authorList>
    </citation>
    <scope>NUCLEOTIDE SEQUENCE [LARGE SCALE GENOMIC DNA]</scope>
    <source>
        <strain evidence="7">JCM 14234</strain>
    </source>
</reference>
<dbReference type="InterPro" id="IPR058644">
    <property type="entry name" value="Mtb12-like_C"/>
</dbReference>
<evidence type="ECO:0000313" key="7">
    <source>
        <dbReference type="Proteomes" id="UP001501035"/>
    </source>
</evidence>
<feature type="region of interest" description="Disordered" evidence="3">
    <location>
        <begin position="32"/>
        <end position="52"/>
    </location>
</feature>
<dbReference type="Pfam" id="PF26580">
    <property type="entry name" value="Mtb12_C"/>
    <property type="match status" value="1"/>
</dbReference>
<evidence type="ECO:0000256" key="1">
    <source>
        <dbReference type="ARBA" id="ARBA00022729"/>
    </source>
</evidence>
<evidence type="ECO:0000313" key="6">
    <source>
        <dbReference type="EMBL" id="GAA3038279.1"/>
    </source>
</evidence>
<sequence length="191" mass="19727">MKLPKVFAGVMVAGVALSVAACGGNSDDGLPPLSPVSTTTQASAAASSGGKYDLTGVTNPKVRPTVKTLNKMLDLALDPNVPNSEKTNLVEGSEKDPDVFNKLVQARKDNPDATYKIFPPVIPAGPKRATVKVQVKIGENPPAKAEAGIVFVDGRWKLSRDTVCPLLSGNNVKTAMCPAPAASHPGTTPTG</sequence>
<gene>
    <name evidence="6" type="ORF">GCM10010528_18520</name>
</gene>
<comment type="similarity">
    <text evidence="2">Belongs to the MTB12 family.</text>
</comment>
<evidence type="ECO:0000256" key="2">
    <source>
        <dbReference type="ARBA" id="ARBA00093774"/>
    </source>
</evidence>
<proteinExistence type="inferred from homology"/>
<accession>A0ABP6LFP5</accession>
<name>A0ABP6LFP5_9ACTN</name>
<evidence type="ECO:0000256" key="4">
    <source>
        <dbReference type="SAM" id="SignalP"/>
    </source>
</evidence>
<keyword evidence="7" id="KW-1185">Reference proteome</keyword>
<evidence type="ECO:0000259" key="5">
    <source>
        <dbReference type="Pfam" id="PF26580"/>
    </source>
</evidence>
<organism evidence="6 7">
    <name type="scientific">Gordonia defluvii</name>
    <dbReference type="NCBI Taxonomy" id="283718"/>
    <lineage>
        <taxon>Bacteria</taxon>
        <taxon>Bacillati</taxon>
        <taxon>Actinomycetota</taxon>
        <taxon>Actinomycetes</taxon>
        <taxon>Mycobacteriales</taxon>
        <taxon>Gordoniaceae</taxon>
        <taxon>Gordonia</taxon>
    </lineage>
</organism>
<feature type="compositionally biased region" description="Low complexity" evidence="3">
    <location>
        <begin position="37"/>
        <end position="48"/>
    </location>
</feature>
<keyword evidence="1 4" id="KW-0732">Signal</keyword>
<dbReference type="PROSITE" id="PS51257">
    <property type="entry name" value="PROKAR_LIPOPROTEIN"/>
    <property type="match status" value="1"/>
</dbReference>